<evidence type="ECO:0000256" key="2">
    <source>
        <dbReference type="ARBA" id="ARBA00007362"/>
    </source>
</evidence>
<dbReference type="PANTHER" id="PTHR32322:SF9">
    <property type="entry name" value="AMINO-ACID METABOLITE EFFLUX PUMP-RELATED"/>
    <property type="match status" value="1"/>
</dbReference>
<feature type="transmembrane region" description="Helical" evidence="6">
    <location>
        <begin position="129"/>
        <end position="148"/>
    </location>
</feature>
<comment type="similarity">
    <text evidence="2">Belongs to the EamA transporter family.</text>
</comment>
<dbReference type="InterPro" id="IPR037185">
    <property type="entry name" value="EmrE-like"/>
</dbReference>
<dbReference type="RefSeq" id="WP_320941144.1">
    <property type="nucleotide sequence ID" value="NZ_BAABEU010000006.1"/>
</dbReference>
<reference evidence="8 9" key="1">
    <citation type="submission" date="2023-11" db="EMBL/GenBank/DDBJ databases">
        <title>Genome sequence of Microbacterium rhizosphaerae KACC 19337.</title>
        <authorList>
            <person name="Choi H."/>
            <person name="Kim S."/>
            <person name="Kim Y."/>
            <person name="Kwon S.-W."/>
            <person name="Heo J."/>
        </authorList>
    </citation>
    <scope>NUCLEOTIDE SEQUENCE [LARGE SCALE GENOMIC DNA]</scope>
    <source>
        <strain evidence="8 9">KACC 19337</strain>
    </source>
</reference>
<feature type="transmembrane region" description="Helical" evidence="6">
    <location>
        <begin position="38"/>
        <end position="58"/>
    </location>
</feature>
<evidence type="ECO:0000256" key="6">
    <source>
        <dbReference type="SAM" id="Phobius"/>
    </source>
</evidence>
<evidence type="ECO:0000256" key="3">
    <source>
        <dbReference type="ARBA" id="ARBA00022692"/>
    </source>
</evidence>
<dbReference type="InterPro" id="IPR050638">
    <property type="entry name" value="AA-Vitamin_Transporters"/>
</dbReference>
<dbReference type="SUPFAM" id="SSF103481">
    <property type="entry name" value="Multidrug resistance efflux transporter EmrE"/>
    <property type="match status" value="2"/>
</dbReference>
<feature type="domain" description="EamA" evidence="7">
    <location>
        <begin position="161"/>
        <end position="293"/>
    </location>
</feature>
<comment type="subcellular location">
    <subcellularLocation>
        <location evidence="1">Membrane</location>
        <topology evidence="1">Multi-pass membrane protein</topology>
    </subcellularLocation>
</comment>
<dbReference type="Pfam" id="PF00892">
    <property type="entry name" value="EamA"/>
    <property type="match status" value="2"/>
</dbReference>
<dbReference type="Proteomes" id="UP001323798">
    <property type="component" value="Chromosome"/>
</dbReference>
<proteinExistence type="inferred from homology"/>
<feature type="transmembrane region" description="Helical" evidence="6">
    <location>
        <begin position="97"/>
        <end position="117"/>
    </location>
</feature>
<sequence length="320" mass="33894">MTSIGNVRSTLWAFLALSLVWGSSFLFIKVGLQGLAPTQLVLARILLGAVTLAVIMIVTRRRWPREGRVWGHMVVVGTFFCAVPFTLFAWAEQYVPSSLASIYNATTPIMTLLLTPLMLRSERLGRARVLGLVVGIAGVVVLTAPWRLIGSGDLAATLPAQLACLGATLSYGFAGLYLRRFVSGLPYDAVTLSSVQLAMASGVVILLAPFDAQGPVSLDLPVVASMLALGILGTGVAYVLYTRVLRDWGAVRASTVTYLAPVVGVVLGVLVLGESVHWYEPVGGIIVVAGIVISQGAVGRRWRASARRDDAVPAPSVGIK</sequence>
<feature type="transmembrane region" description="Helical" evidence="6">
    <location>
        <begin position="190"/>
        <end position="210"/>
    </location>
</feature>
<evidence type="ECO:0000256" key="1">
    <source>
        <dbReference type="ARBA" id="ARBA00004141"/>
    </source>
</evidence>
<feature type="transmembrane region" description="Helical" evidence="6">
    <location>
        <begin position="222"/>
        <end position="241"/>
    </location>
</feature>
<feature type="transmembrane region" description="Helical" evidence="6">
    <location>
        <begin position="253"/>
        <end position="272"/>
    </location>
</feature>
<dbReference type="Gene3D" id="1.10.3730.20">
    <property type="match status" value="1"/>
</dbReference>
<feature type="transmembrane region" description="Helical" evidence="6">
    <location>
        <begin position="278"/>
        <end position="298"/>
    </location>
</feature>
<protein>
    <submittedName>
        <fullName evidence="8">DMT family transporter</fullName>
    </submittedName>
</protein>
<organism evidence="8 9">
    <name type="scientific">Microbacterium rhizosphaerae</name>
    <dbReference type="NCBI Taxonomy" id="1678237"/>
    <lineage>
        <taxon>Bacteria</taxon>
        <taxon>Bacillati</taxon>
        <taxon>Actinomycetota</taxon>
        <taxon>Actinomycetes</taxon>
        <taxon>Micrococcales</taxon>
        <taxon>Microbacteriaceae</taxon>
        <taxon>Microbacterium</taxon>
    </lineage>
</organism>
<dbReference type="PANTHER" id="PTHR32322">
    <property type="entry name" value="INNER MEMBRANE TRANSPORTER"/>
    <property type="match status" value="1"/>
</dbReference>
<accession>A0ABZ0SGX6</accession>
<gene>
    <name evidence="8" type="ORF">SM116_11620</name>
</gene>
<dbReference type="EMBL" id="CP139368">
    <property type="protein sequence ID" value="WPR88424.1"/>
    <property type="molecule type" value="Genomic_DNA"/>
</dbReference>
<evidence type="ECO:0000256" key="5">
    <source>
        <dbReference type="ARBA" id="ARBA00023136"/>
    </source>
</evidence>
<evidence type="ECO:0000313" key="9">
    <source>
        <dbReference type="Proteomes" id="UP001323798"/>
    </source>
</evidence>
<dbReference type="InterPro" id="IPR000620">
    <property type="entry name" value="EamA_dom"/>
</dbReference>
<name>A0ABZ0SGX6_9MICO</name>
<feature type="transmembrane region" description="Helical" evidence="6">
    <location>
        <begin position="12"/>
        <end position="32"/>
    </location>
</feature>
<keyword evidence="5 6" id="KW-0472">Membrane</keyword>
<keyword evidence="4 6" id="KW-1133">Transmembrane helix</keyword>
<evidence type="ECO:0000256" key="4">
    <source>
        <dbReference type="ARBA" id="ARBA00022989"/>
    </source>
</evidence>
<evidence type="ECO:0000313" key="8">
    <source>
        <dbReference type="EMBL" id="WPR88424.1"/>
    </source>
</evidence>
<feature type="domain" description="EamA" evidence="7">
    <location>
        <begin position="11"/>
        <end position="143"/>
    </location>
</feature>
<keyword evidence="3 6" id="KW-0812">Transmembrane</keyword>
<feature type="transmembrane region" description="Helical" evidence="6">
    <location>
        <begin position="70"/>
        <end position="91"/>
    </location>
</feature>
<feature type="transmembrane region" description="Helical" evidence="6">
    <location>
        <begin position="160"/>
        <end position="178"/>
    </location>
</feature>
<evidence type="ECO:0000259" key="7">
    <source>
        <dbReference type="Pfam" id="PF00892"/>
    </source>
</evidence>
<keyword evidence="9" id="KW-1185">Reference proteome</keyword>